<proteinExistence type="inferred from homology"/>
<evidence type="ECO:0000259" key="5">
    <source>
        <dbReference type="Pfam" id="PF03328"/>
    </source>
</evidence>
<dbReference type="PANTHER" id="PTHR32308">
    <property type="entry name" value="LYASE BETA SUBUNIT, PUTATIVE (AFU_ORTHOLOGUE AFUA_4G13030)-RELATED"/>
    <property type="match status" value="1"/>
</dbReference>
<protein>
    <submittedName>
        <fullName evidence="6">CoA ester lyase</fullName>
    </submittedName>
</protein>
<dbReference type="Proteomes" id="UP001265259">
    <property type="component" value="Unassembled WGS sequence"/>
</dbReference>
<dbReference type="PANTHER" id="PTHR32308:SF10">
    <property type="entry name" value="CITRATE LYASE SUBUNIT BETA"/>
    <property type="match status" value="1"/>
</dbReference>
<sequence length="273" mass="28395">MRSLLYVPASNARALAKARDLPADALILDLEDAVAPAEKAAARGMAAAALAEGGFGRRMTILRVNALDTEWGRDDLAAATDADAVLLPKISGAEAVEGYARALGDGPEIWAMAETPSGVLRAAEIAAEPRVRGLVIGTNDLAAELGCRPGPGRAELQMALQSCVLAARAAGVACIDGVYNAIKDEDGFRAECAQGLALGMDGKSLIHPSQIAAANEIFVPSAAEIDLARRQIDAFAEAERNGRGVAVLDGRIVEALHARAAQRLLERVAEIQS</sequence>
<dbReference type="GO" id="GO:0016829">
    <property type="term" value="F:lyase activity"/>
    <property type="evidence" value="ECO:0007669"/>
    <property type="project" value="UniProtKB-KW"/>
</dbReference>
<name>A0ABU3DDE7_9RHOB</name>
<keyword evidence="6" id="KW-0456">Lyase</keyword>
<reference evidence="6 7" key="1">
    <citation type="submission" date="2023-09" db="EMBL/GenBank/DDBJ databases">
        <authorList>
            <person name="Rey-Velasco X."/>
        </authorList>
    </citation>
    <scope>NUCLEOTIDE SEQUENCE [LARGE SCALE GENOMIC DNA]</scope>
    <source>
        <strain evidence="6 7">F158</strain>
    </source>
</reference>
<gene>
    <name evidence="6" type="ORF">RM543_03500</name>
</gene>
<evidence type="ECO:0000256" key="1">
    <source>
        <dbReference type="ARBA" id="ARBA00001946"/>
    </source>
</evidence>
<comment type="cofactor">
    <cofactor evidence="1">
        <name>Mg(2+)</name>
        <dbReference type="ChEBI" id="CHEBI:18420"/>
    </cofactor>
</comment>
<dbReference type="Gene3D" id="3.20.20.60">
    <property type="entry name" value="Phosphoenolpyruvate-binding domains"/>
    <property type="match status" value="1"/>
</dbReference>
<dbReference type="InterPro" id="IPR040442">
    <property type="entry name" value="Pyrv_kinase-like_dom_sf"/>
</dbReference>
<evidence type="ECO:0000256" key="4">
    <source>
        <dbReference type="ARBA" id="ARBA00022842"/>
    </source>
</evidence>
<accession>A0ABU3DDE7</accession>
<keyword evidence="4" id="KW-0460">Magnesium</keyword>
<organism evidence="6 7">
    <name type="scientific">Tropicimonas omnivorans</name>
    <dbReference type="NCBI Taxonomy" id="3075590"/>
    <lineage>
        <taxon>Bacteria</taxon>
        <taxon>Pseudomonadati</taxon>
        <taxon>Pseudomonadota</taxon>
        <taxon>Alphaproteobacteria</taxon>
        <taxon>Rhodobacterales</taxon>
        <taxon>Roseobacteraceae</taxon>
        <taxon>Tropicimonas</taxon>
    </lineage>
</organism>
<dbReference type="InterPro" id="IPR005000">
    <property type="entry name" value="Aldolase/citrate-lyase_domain"/>
</dbReference>
<dbReference type="InterPro" id="IPR011206">
    <property type="entry name" value="Citrate_lyase_beta/mcl1/mcl2"/>
</dbReference>
<dbReference type="Pfam" id="PF03328">
    <property type="entry name" value="HpcH_HpaI"/>
    <property type="match status" value="1"/>
</dbReference>
<keyword evidence="3" id="KW-0479">Metal-binding</keyword>
<dbReference type="PIRSF" id="PIRSF015582">
    <property type="entry name" value="Cit_lyase_B"/>
    <property type="match status" value="1"/>
</dbReference>
<feature type="domain" description="HpcH/HpaI aldolase/citrate lyase" evidence="5">
    <location>
        <begin position="2"/>
        <end position="208"/>
    </location>
</feature>
<comment type="caution">
    <text evidence="6">The sequence shown here is derived from an EMBL/GenBank/DDBJ whole genome shotgun (WGS) entry which is preliminary data.</text>
</comment>
<evidence type="ECO:0000313" key="6">
    <source>
        <dbReference type="EMBL" id="MDT0681739.1"/>
    </source>
</evidence>
<keyword evidence="7" id="KW-1185">Reference proteome</keyword>
<evidence type="ECO:0000256" key="2">
    <source>
        <dbReference type="ARBA" id="ARBA00005568"/>
    </source>
</evidence>
<dbReference type="InterPro" id="IPR015813">
    <property type="entry name" value="Pyrv/PenolPyrv_kinase-like_dom"/>
</dbReference>
<evidence type="ECO:0000313" key="7">
    <source>
        <dbReference type="Proteomes" id="UP001265259"/>
    </source>
</evidence>
<dbReference type="EMBL" id="JAVRHL010000001">
    <property type="protein sequence ID" value="MDT0681739.1"/>
    <property type="molecule type" value="Genomic_DNA"/>
</dbReference>
<evidence type="ECO:0000256" key="3">
    <source>
        <dbReference type="ARBA" id="ARBA00022723"/>
    </source>
</evidence>
<comment type="similarity">
    <text evidence="2">Belongs to the HpcH/HpaI aldolase family.</text>
</comment>
<dbReference type="RefSeq" id="WP_311689509.1">
    <property type="nucleotide sequence ID" value="NZ_JAVRHL010000001.1"/>
</dbReference>
<dbReference type="SUPFAM" id="SSF51621">
    <property type="entry name" value="Phosphoenolpyruvate/pyruvate domain"/>
    <property type="match status" value="1"/>
</dbReference>